<comment type="caution">
    <text evidence="2">The sequence shown here is derived from an EMBL/GenBank/DDBJ whole genome shotgun (WGS) entry which is preliminary data.</text>
</comment>
<accession>J9ESZ6</accession>
<dbReference type="Proteomes" id="UP000004810">
    <property type="component" value="Unassembled WGS sequence"/>
</dbReference>
<proteinExistence type="predicted"/>
<dbReference type="AlphaFoldDB" id="J9ESZ6"/>
<evidence type="ECO:0000313" key="3">
    <source>
        <dbReference type="Proteomes" id="UP000004810"/>
    </source>
</evidence>
<protein>
    <recommendedName>
        <fullName evidence="1">ATPase family AAA domain-containing protein</fullName>
    </recommendedName>
</protein>
<dbReference type="InterPro" id="IPR021911">
    <property type="entry name" value="ATAD3_N"/>
</dbReference>
<dbReference type="EMBL" id="ADBV01004713">
    <property type="protein sequence ID" value="EJW80217.1"/>
    <property type="molecule type" value="Genomic_DNA"/>
</dbReference>
<sequence>MPSFFDILGLGSQEGSSKNISQTTTGATSGELQCLDYVLLFLLDSSGNASKGSNTGAQTQMQKGYSFDSSALERAADAARQLEMSRNAKEAFEMARLQEFTKIIITMWYGCCNFANCSFFI</sequence>
<dbReference type="Pfam" id="PF12037">
    <property type="entry name" value="ATAD3_N"/>
    <property type="match status" value="1"/>
</dbReference>
<gene>
    <name evidence="2" type="ORF">WUBG_08876</name>
</gene>
<organism evidence="2 3">
    <name type="scientific">Wuchereria bancrofti</name>
    <dbReference type="NCBI Taxonomy" id="6293"/>
    <lineage>
        <taxon>Eukaryota</taxon>
        <taxon>Metazoa</taxon>
        <taxon>Ecdysozoa</taxon>
        <taxon>Nematoda</taxon>
        <taxon>Chromadorea</taxon>
        <taxon>Rhabditida</taxon>
        <taxon>Spirurina</taxon>
        <taxon>Spiruromorpha</taxon>
        <taxon>Filarioidea</taxon>
        <taxon>Onchocercidae</taxon>
        <taxon>Wuchereria</taxon>
    </lineage>
</organism>
<feature type="domain" description="ATPase family AAA" evidence="1">
    <location>
        <begin position="49"/>
        <end position="103"/>
    </location>
</feature>
<evidence type="ECO:0000313" key="2">
    <source>
        <dbReference type="EMBL" id="EJW80217.1"/>
    </source>
</evidence>
<reference evidence="3" key="1">
    <citation type="submission" date="2012-08" db="EMBL/GenBank/DDBJ databases">
        <title>The Genome Sequence of Wuchereria bancrofti.</title>
        <authorList>
            <person name="Nutman T.B."/>
            <person name="Fink D.L."/>
            <person name="Russ C."/>
            <person name="Young S."/>
            <person name="Zeng Q."/>
            <person name="Koehrsen M."/>
            <person name="Alvarado L."/>
            <person name="Berlin A."/>
            <person name="Chapman S.B."/>
            <person name="Chen Z."/>
            <person name="Freedman E."/>
            <person name="Gellesch M."/>
            <person name="Goldberg J."/>
            <person name="Griggs A."/>
            <person name="Gujja S."/>
            <person name="Heilman E.R."/>
            <person name="Heiman D."/>
            <person name="Hepburn T."/>
            <person name="Howarth C."/>
            <person name="Jen D."/>
            <person name="Larson L."/>
            <person name="Lewis B."/>
            <person name="Mehta T."/>
            <person name="Park D."/>
            <person name="Pearson M."/>
            <person name="Roberts A."/>
            <person name="Saif S."/>
            <person name="Shea T."/>
            <person name="Shenoy N."/>
            <person name="Sisk P."/>
            <person name="Stolte C."/>
            <person name="Sykes S."/>
            <person name="Walk T."/>
            <person name="White J."/>
            <person name="Yandava C."/>
            <person name="Haas B."/>
            <person name="Henn M.R."/>
            <person name="Nusbaum C."/>
            <person name="Birren B."/>
        </authorList>
    </citation>
    <scope>NUCLEOTIDE SEQUENCE [LARGE SCALE GENOMIC DNA]</scope>
    <source>
        <strain evidence="3">NA</strain>
    </source>
</reference>
<evidence type="ECO:0000259" key="1">
    <source>
        <dbReference type="Pfam" id="PF12037"/>
    </source>
</evidence>
<name>J9ESZ6_WUCBA</name>